<evidence type="ECO:0000256" key="8">
    <source>
        <dbReference type="SAM" id="Phobius"/>
    </source>
</evidence>
<dbReference type="GO" id="GO:0016763">
    <property type="term" value="F:pentosyltransferase activity"/>
    <property type="evidence" value="ECO:0007669"/>
    <property type="project" value="TreeGrafter"/>
</dbReference>
<sequence>MIYENRLRDPIVLILVLILVLAFSLRIFGIWFGLPFVLHDDEPNEVLRALQLGSGSYNFDRIEKGGYFYLLFIEFGGLFVVLKMIGIVQSTTDFAKYFITDPTAFYLIGRGTTAVIGTITVLLVYKIGRLAYSPIAGLMAAGLLAVNVLHAQHSHYIAVDVPMVCLGTASLYYAIRMLHEKHSRNYYLAAMFAALAVSTKLPAALLVIPLTVAHFCYVTNLPYETRRYLLDQRLWLAAIIFIGTYVIATPGIVVHFSRVFFDALDVFGLLSGNGGDVTDIANPRAAAVENINLFYFYATTILNSMTSSVFLICISGFIWGIWKRRQSDLVLISFALAIYVFASISASIDLIYPRYVLPAIPVLTILGGRMLFDIGKLLFESKKVLVITAVAIAAGIMPAFQIAAADLHMIKPDTRLIARAWINQNVPPGSMVFIEGATVRPYESTVPLQNSRDNLLRGVDYFRDKAPGKAKYFELELQVMRGNTYDLLTVTPDDLQSLQYYKDIGVQYFILRPDSYGPTTKRFAWPKLVSEVQFDPEITLLKRFAPDSRAIRGPSIELYQAETKANPD</sequence>
<evidence type="ECO:0000259" key="9">
    <source>
        <dbReference type="Pfam" id="PF13231"/>
    </source>
</evidence>
<dbReference type="AlphaFoldDB" id="A0A7D9H603"/>
<dbReference type="InterPro" id="IPR038731">
    <property type="entry name" value="RgtA/B/C-like"/>
</dbReference>
<evidence type="ECO:0000313" key="10">
    <source>
        <dbReference type="EMBL" id="VUX55649.1"/>
    </source>
</evidence>
<dbReference type="PANTHER" id="PTHR33908">
    <property type="entry name" value="MANNOSYLTRANSFERASE YKCB-RELATED"/>
    <property type="match status" value="1"/>
</dbReference>
<comment type="subcellular location">
    <subcellularLocation>
        <location evidence="1">Cell membrane</location>
        <topology evidence="1">Multi-pass membrane protein</topology>
    </subcellularLocation>
</comment>
<feature type="transmembrane region" description="Helical" evidence="8">
    <location>
        <begin position="354"/>
        <end position="372"/>
    </location>
</feature>
<organism evidence="10">
    <name type="scientific">uncultured Woeseiaceae bacterium</name>
    <dbReference type="NCBI Taxonomy" id="1983305"/>
    <lineage>
        <taxon>Bacteria</taxon>
        <taxon>Pseudomonadati</taxon>
        <taxon>Pseudomonadota</taxon>
        <taxon>Gammaproteobacteria</taxon>
        <taxon>Woeseiales</taxon>
        <taxon>Woeseiaceae</taxon>
        <taxon>environmental samples</taxon>
    </lineage>
</organism>
<reference evidence="10" key="1">
    <citation type="submission" date="2019-07" db="EMBL/GenBank/DDBJ databases">
        <authorList>
            <person name="Weber M."/>
            <person name="Kostadinov I."/>
            <person name="Kostadinov D I."/>
        </authorList>
    </citation>
    <scope>NUCLEOTIDE SEQUENCE</scope>
    <source>
        <strain evidence="10">Gfbio:sag-sample-m06:053724c1-46a9-4a36-b237-ea2bf867836b</strain>
    </source>
</reference>
<keyword evidence="5 8" id="KW-0812">Transmembrane</keyword>
<feature type="transmembrane region" description="Helical" evidence="8">
    <location>
        <begin position="105"/>
        <end position="125"/>
    </location>
</feature>
<keyword evidence="4" id="KW-0808">Transferase</keyword>
<feature type="transmembrane region" description="Helical" evidence="8">
    <location>
        <begin position="294"/>
        <end position="322"/>
    </location>
</feature>
<evidence type="ECO:0000256" key="4">
    <source>
        <dbReference type="ARBA" id="ARBA00022679"/>
    </source>
</evidence>
<evidence type="ECO:0000256" key="5">
    <source>
        <dbReference type="ARBA" id="ARBA00022692"/>
    </source>
</evidence>
<feature type="transmembrane region" description="Helical" evidence="8">
    <location>
        <begin position="187"/>
        <end position="213"/>
    </location>
</feature>
<evidence type="ECO:0000256" key="1">
    <source>
        <dbReference type="ARBA" id="ARBA00004651"/>
    </source>
</evidence>
<feature type="transmembrane region" description="Helical" evidence="8">
    <location>
        <begin position="329"/>
        <end position="348"/>
    </location>
</feature>
<feature type="transmembrane region" description="Helical" evidence="8">
    <location>
        <begin position="384"/>
        <end position="404"/>
    </location>
</feature>
<keyword evidence="3" id="KW-0328">Glycosyltransferase</keyword>
<dbReference type="GO" id="GO:0005886">
    <property type="term" value="C:plasma membrane"/>
    <property type="evidence" value="ECO:0007669"/>
    <property type="project" value="UniProtKB-SubCell"/>
</dbReference>
<dbReference type="PANTHER" id="PTHR33908:SF11">
    <property type="entry name" value="MEMBRANE PROTEIN"/>
    <property type="match status" value="1"/>
</dbReference>
<feature type="transmembrane region" description="Helical" evidence="8">
    <location>
        <begin position="156"/>
        <end position="175"/>
    </location>
</feature>
<evidence type="ECO:0000256" key="7">
    <source>
        <dbReference type="ARBA" id="ARBA00023136"/>
    </source>
</evidence>
<proteinExistence type="predicted"/>
<dbReference type="Pfam" id="PF13231">
    <property type="entry name" value="PMT_2"/>
    <property type="match status" value="1"/>
</dbReference>
<evidence type="ECO:0000256" key="6">
    <source>
        <dbReference type="ARBA" id="ARBA00022989"/>
    </source>
</evidence>
<keyword evidence="6 8" id="KW-1133">Transmembrane helix</keyword>
<feature type="domain" description="Glycosyltransferase RgtA/B/C/D-like" evidence="9">
    <location>
        <begin position="113"/>
        <end position="241"/>
    </location>
</feature>
<feature type="transmembrane region" description="Helical" evidence="8">
    <location>
        <begin position="12"/>
        <end position="34"/>
    </location>
</feature>
<name>A0A7D9H603_9GAMM</name>
<dbReference type="EMBL" id="LR633967">
    <property type="protein sequence ID" value="VUX55649.1"/>
    <property type="molecule type" value="Genomic_DNA"/>
</dbReference>
<keyword evidence="2" id="KW-1003">Cell membrane</keyword>
<protein>
    <recommendedName>
        <fullName evidence="9">Glycosyltransferase RgtA/B/C/D-like domain-containing protein</fullName>
    </recommendedName>
</protein>
<evidence type="ECO:0000256" key="3">
    <source>
        <dbReference type="ARBA" id="ARBA00022676"/>
    </source>
</evidence>
<keyword evidence="7 8" id="KW-0472">Membrane</keyword>
<evidence type="ECO:0000256" key="2">
    <source>
        <dbReference type="ARBA" id="ARBA00022475"/>
    </source>
</evidence>
<feature type="transmembrane region" description="Helical" evidence="8">
    <location>
        <begin position="131"/>
        <end position="149"/>
    </location>
</feature>
<feature type="transmembrane region" description="Helical" evidence="8">
    <location>
        <begin position="66"/>
        <end position="85"/>
    </location>
</feature>
<accession>A0A7D9H603</accession>
<feature type="transmembrane region" description="Helical" evidence="8">
    <location>
        <begin position="234"/>
        <end position="256"/>
    </location>
</feature>
<dbReference type="GO" id="GO:0009103">
    <property type="term" value="P:lipopolysaccharide biosynthetic process"/>
    <property type="evidence" value="ECO:0007669"/>
    <property type="project" value="UniProtKB-ARBA"/>
</dbReference>
<gene>
    <name evidence="10" type="ORF">JTBM06_V1_70004</name>
</gene>
<dbReference type="InterPro" id="IPR050297">
    <property type="entry name" value="LipidA_mod_glycosyltrf_83"/>
</dbReference>